<comment type="similarity">
    <text evidence="7">Belongs to the transglycosylase MltG family.</text>
</comment>
<evidence type="ECO:0000256" key="3">
    <source>
        <dbReference type="ARBA" id="ARBA00022989"/>
    </source>
</evidence>
<evidence type="ECO:0000313" key="9">
    <source>
        <dbReference type="Proteomes" id="UP000198995"/>
    </source>
</evidence>
<keyword evidence="6 7" id="KW-0961">Cell wall biogenesis/degradation</keyword>
<evidence type="ECO:0000256" key="6">
    <source>
        <dbReference type="ARBA" id="ARBA00023316"/>
    </source>
</evidence>
<dbReference type="Gene3D" id="3.30.1490.480">
    <property type="entry name" value="Endolytic murein transglycosylase"/>
    <property type="match status" value="1"/>
</dbReference>
<dbReference type="EC" id="4.2.2.29" evidence="7"/>
<organism evidence="8 9">
    <name type="scientific">Peptococcus niger</name>
    <dbReference type="NCBI Taxonomy" id="2741"/>
    <lineage>
        <taxon>Bacteria</taxon>
        <taxon>Bacillati</taxon>
        <taxon>Bacillota</taxon>
        <taxon>Clostridia</taxon>
        <taxon>Eubacteriales</taxon>
        <taxon>Peptococcaceae</taxon>
        <taxon>Peptococcus</taxon>
    </lineage>
</organism>
<evidence type="ECO:0000256" key="5">
    <source>
        <dbReference type="ARBA" id="ARBA00023239"/>
    </source>
</evidence>
<dbReference type="GO" id="GO:0009252">
    <property type="term" value="P:peptidoglycan biosynthetic process"/>
    <property type="evidence" value="ECO:0007669"/>
    <property type="project" value="UniProtKB-UniRule"/>
</dbReference>
<evidence type="ECO:0000256" key="1">
    <source>
        <dbReference type="ARBA" id="ARBA00022475"/>
    </source>
</evidence>
<comment type="function">
    <text evidence="7">Functions as a peptidoglycan terminase that cleaves nascent peptidoglycan strands endolytically to terminate their elongation.</text>
</comment>
<keyword evidence="3 7" id="KW-1133">Transmembrane helix</keyword>
<dbReference type="GO" id="GO:0071555">
    <property type="term" value="P:cell wall organization"/>
    <property type="evidence" value="ECO:0007669"/>
    <property type="project" value="UniProtKB-KW"/>
</dbReference>
<evidence type="ECO:0000256" key="2">
    <source>
        <dbReference type="ARBA" id="ARBA00022692"/>
    </source>
</evidence>
<dbReference type="STRING" id="2741.SAMN04489866_1023"/>
<dbReference type="CDD" id="cd08010">
    <property type="entry name" value="MltG_like"/>
    <property type="match status" value="1"/>
</dbReference>
<proteinExistence type="inferred from homology"/>
<dbReference type="Proteomes" id="UP000198995">
    <property type="component" value="Unassembled WGS sequence"/>
</dbReference>
<keyword evidence="1 7" id="KW-1003">Cell membrane</keyword>
<dbReference type="HAMAP" id="MF_02065">
    <property type="entry name" value="MltG"/>
    <property type="match status" value="1"/>
</dbReference>
<dbReference type="OrthoDB" id="9814591at2"/>
<protein>
    <recommendedName>
        <fullName evidence="7">Endolytic murein transglycosylase</fullName>
        <ecNumber evidence="7">4.2.2.29</ecNumber>
    </recommendedName>
    <alternativeName>
        <fullName evidence="7">Peptidoglycan lytic transglycosylase</fullName>
    </alternativeName>
    <alternativeName>
        <fullName evidence="7">Peptidoglycan polymerization terminase</fullName>
    </alternativeName>
</protein>
<dbReference type="GO" id="GO:0008932">
    <property type="term" value="F:lytic endotransglycosylase activity"/>
    <property type="evidence" value="ECO:0007669"/>
    <property type="project" value="UniProtKB-UniRule"/>
</dbReference>
<reference evidence="8 9" key="1">
    <citation type="submission" date="2016-10" db="EMBL/GenBank/DDBJ databases">
        <authorList>
            <person name="de Groot N.N."/>
        </authorList>
    </citation>
    <scope>NUCLEOTIDE SEQUENCE [LARGE SCALE GENOMIC DNA]</scope>
    <source>
        <strain evidence="8 9">DSM 20475</strain>
    </source>
</reference>
<dbReference type="PANTHER" id="PTHR30518:SF2">
    <property type="entry name" value="ENDOLYTIC MUREIN TRANSGLYCOSYLASE"/>
    <property type="match status" value="1"/>
</dbReference>
<dbReference type="GO" id="GO:0005886">
    <property type="term" value="C:plasma membrane"/>
    <property type="evidence" value="ECO:0007669"/>
    <property type="project" value="UniProtKB-UniRule"/>
</dbReference>
<name>A0A1G6SZD3_PEPNI</name>
<gene>
    <name evidence="7" type="primary">mltG</name>
    <name evidence="8" type="ORF">SAMN04489866_1023</name>
</gene>
<dbReference type="RefSeq" id="WP_091791036.1">
    <property type="nucleotide sequence ID" value="NZ_FNAF01000002.1"/>
</dbReference>
<feature type="site" description="Important for catalytic activity" evidence="7">
    <location>
        <position position="262"/>
    </location>
</feature>
<dbReference type="InterPro" id="IPR003770">
    <property type="entry name" value="MLTG-like"/>
</dbReference>
<dbReference type="EMBL" id="FNAF01000002">
    <property type="protein sequence ID" value="SDD22071.1"/>
    <property type="molecule type" value="Genomic_DNA"/>
</dbReference>
<dbReference type="PANTHER" id="PTHR30518">
    <property type="entry name" value="ENDOLYTIC MUREIN TRANSGLYCOSYLASE"/>
    <property type="match status" value="1"/>
</dbReference>
<keyword evidence="5 7" id="KW-0456">Lyase</keyword>
<keyword evidence="9" id="KW-1185">Reference proteome</keyword>
<evidence type="ECO:0000313" key="8">
    <source>
        <dbReference type="EMBL" id="SDD22071.1"/>
    </source>
</evidence>
<accession>A0A1G6SZD3</accession>
<dbReference type="Pfam" id="PF02618">
    <property type="entry name" value="YceG"/>
    <property type="match status" value="1"/>
</dbReference>
<dbReference type="NCBIfam" id="TIGR00247">
    <property type="entry name" value="endolytic transglycosylase MltG"/>
    <property type="match status" value="1"/>
</dbReference>
<evidence type="ECO:0000256" key="4">
    <source>
        <dbReference type="ARBA" id="ARBA00023136"/>
    </source>
</evidence>
<sequence length="382" mass="42527">MPEVSSERLERRCAERAARRKRRRKRRFKIGCSAFLLLILLAFVAVGVRMIQVNQNTQEMEADKKPAISVTIEEGEKVSDIAAKLEKEGVIKNAGLFKLYVRVKNEGADFKAGTHMFAEKMSMKAVVKELKNASGGGAGVVKILVREGTTLKEIAAAVEKATGIPKKEFMAQVTDKAFVKKMVDRHPDLLTDVASSEGVRYTLEGYLFPATYDYNLKEGLPSLITQMVDKCAEVVKPFEADIQASGHSVNEIMAMASLIEKEGVTTKDRQQISSVFYNRIAQGMPIQSDISILYALGTHKEVVTFKDLEVDSPYNLYKNKGLPPGPMNCPSEEAIDAAVHPADTNYIYFYADLKTGKVYFTDDYEQHLAWQEEYEKNGTIAG</sequence>
<keyword evidence="4 7" id="KW-0472">Membrane</keyword>
<keyword evidence="2 7" id="KW-0812">Transmembrane</keyword>
<dbReference type="AlphaFoldDB" id="A0A1G6SZD3"/>
<evidence type="ECO:0000256" key="7">
    <source>
        <dbReference type="HAMAP-Rule" id="MF_02065"/>
    </source>
</evidence>
<comment type="catalytic activity">
    <reaction evidence="7">
        <text>a peptidoglycan chain = a peptidoglycan chain with N-acetyl-1,6-anhydromuramyl-[peptide] at the reducing end + a peptidoglycan chain with N-acetylglucosamine at the non-reducing end.</text>
        <dbReference type="EC" id="4.2.2.29"/>
    </reaction>
</comment>